<keyword evidence="14" id="KW-0539">Nucleus</keyword>
<evidence type="ECO:0000256" key="3">
    <source>
        <dbReference type="ARBA" id="ARBA00004629"/>
    </source>
</evidence>
<evidence type="ECO:0000256" key="13">
    <source>
        <dbReference type="ARBA" id="ARBA00023212"/>
    </source>
</evidence>
<evidence type="ECO:0000256" key="9">
    <source>
        <dbReference type="ARBA" id="ARBA00022701"/>
    </source>
</evidence>
<evidence type="ECO:0000256" key="10">
    <source>
        <dbReference type="ARBA" id="ARBA00022776"/>
    </source>
</evidence>
<evidence type="ECO:0000256" key="6">
    <source>
        <dbReference type="ARBA" id="ARBA00022454"/>
    </source>
</evidence>
<keyword evidence="13" id="KW-0206">Cytoskeleton</keyword>
<dbReference type="InterPro" id="IPR013963">
    <property type="entry name" value="DASH_Dad2"/>
</dbReference>
<dbReference type="PANTHER" id="PTHR28036:SF1">
    <property type="entry name" value="DASH COMPLEX SUBUNIT DAD2"/>
    <property type="match status" value="1"/>
</dbReference>
<dbReference type="GO" id="GO:0042729">
    <property type="term" value="C:DASH complex"/>
    <property type="evidence" value="ECO:0007669"/>
    <property type="project" value="InterPro"/>
</dbReference>
<comment type="subcellular location">
    <subcellularLocation>
        <location evidence="3">Chromosome</location>
        <location evidence="3">Centromere</location>
        <location evidence="3">Kinetochore</location>
    </subcellularLocation>
    <subcellularLocation>
        <location evidence="2">Cytoplasm</location>
        <location evidence="2">Cytoskeleton</location>
        <location evidence="2">Spindle</location>
    </subcellularLocation>
    <subcellularLocation>
        <location evidence="1">Nucleus</location>
    </subcellularLocation>
</comment>
<evidence type="ECO:0000256" key="5">
    <source>
        <dbReference type="ARBA" id="ARBA00020260"/>
    </source>
</evidence>
<evidence type="ECO:0000256" key="7">
    <source>
        <dbReference type="ARBA" id="ARBA00022490"/>
    </source>
</evidence>
<keyword evidence="7" id="KW-0963">Cytoplasm</keyword>
<protein>
    <recommendedName>
        <fullName evidence="5">DASH complex subunit DAD2</fullName>
    </recommendedName>
    <alternativeName>
        <fullName evidence="17">Outer kinetochore protein DAD2</fullName>
    </alternativeName>
</protein>
<name>A0AAF0EMP3_9BASI</name>
<dbReference type="GO" id="GO:0008608">
    <property type="term" value="P:attachment of spindle microtubules to kinetochore"/>
    <property type="evidence" value="ECO:0007669"/>
    <property type="project" value="TreeGrafter"/>
</dbReference>
<keyword evidence="9" id="KW-0493">Microtubule</keyword>
<dbReference type="GO" id="GO:0000278">
    <property type="term" value="P:mitotic cell cycle"/>
    <property type="evidence" value="ECO:0007669"/>
    <property type="project" value="InterPro"/>
</dbReference>
<dbReference type="Pfam" id="PF08654">
    <property type="entry name" value="DASH_Dad2"/>
    <property type="match status" value="1"/>
</dbReference>
<evidence type="ECO:0000256" key="12">
    <source>
        <dbReference type="ARBA" id="ARBA00022838"/>
    </source>
</evidence>
<evidence type="ECO:0000256" key="15">
    <source>
        <dbReference type="ARBA" id="ARBA00023306"/>
    </source>
</evidence>
<dbReference type="GO" id="GO:0044732">
    <property type="term" value="C:mitotic spindle pole body"/>
    <property type="evidence" value="ECO:0007669"/>
    <property type="project" value="TreeGrafter"/>
</dbReference>
<feature type="region of interest" description="Disordered" evidence="18">
    <location>
        <begin position="101"/>
        <end position="121"/>
    </location>
</feature>
<dbReference type="GO" id="GO:0051301">
    <property type="term" value="P:cell division"/>
    <property type="evidence" value="ECO:0007669"/>
    <property type="project" value="UniProtKB-KW"/>
</dbReference>
<comment type="similarity">
    <text evidence="4">Belongs to the DASH complex DAD2 family.</text>
</comment>
<evidence type="ECO:0000256" key="16">
    <source>
        <dbReference type="ARBA" id="ARBA00023328"/>
    </source>
</evidence>
<keyword evidence="11" id="KW-0159">Chromosome partition</keyword>
<reference evidence="19" key="1">
    <citation type="submission" date="2023-03" db="EMBL/GenBank/DDBJ databases">
        <title>Mating type loci evolution in Malassezia.</title>
        <authorList>
            <person name="Coelho M.A."/>
        </authorList>
    </citation>
    <scope>NUCLEOTIDE SEQUENCE</scope>
    <source>
        <strain evidence="19">CBS 9557</strain>
    </source>
</reference>
<proteinExistence type="inferred from homology"/>
<dbReference type="GO" id="GO:1990023">
    <property type="term" value="C:mitotic spindle midzone"/>
    <property type="evidence" value="ECO:0007669"/>
    <property type="project" value="TreeGrafter"/>
</dbReference>
<evidence type="ECO:0000256" key="2">
    <source>
        <dbReference type="ARBA" id="ARBA00004186"/>
    </source>
</evidence>
<evidence type="ECO:0000256" key="8">
    <source>
        <dbReference type="ARBA" id="ARBA00022618"/>
    </source>
</evidence>
<dbReference type="Proteomes" id="UP001213623">
    <property type="component" value="Chromosome 8"/>
</dbReference>
<dbReference type="EMBL" id="CP119899">
    <property type="protein sequence ID" value="WFD28905.1"/>
    <property type="molecule type" value="Genomic_DNA"/>
</dbReference>
<dbReference type="PANTHER" id="PTHR28036">
    <property type="entry name" value="DASH COMPLEX SUBUNIT DAD2"/>
    <property type="match status" value="1"/>
</dbReference>
<organism evidence="19 20">
    <name type="scientific">Malassezia nana</name>
    <dbReference type="NCBI Taxonomy" id="180528"/>
    <lineage>
        <taxon>Eukaryota</taxon>
        <taxon>Fungi</taxon>
        <taxon>Dikarya</taxon>
        <taxon>Basidiomycota</taxon>
        <taxon>Ustilaginomycotina</taxon>
        <taxon>Malasseziomycetes</taxon>
        <taxon>Malasseziales</taxon>
        <taxon>Malasseziaceae</taxon>
        <taxon>Malassezia</taxon>
    </lineage>
</organism>
<dbReference type="GO" id="GO:0005874">
    <property type="term" value="C:microtubule"/>
    <property type="evidence" value="ECO:0007669"/>
    <property type="project" value="UniProtKB-KW"/>
</dbReference>
<sequence length="158" mass="16518">MAPAAPHRASVAPMSSQASRSRMSMDPGAGGVSSSVAARIAAKQAELQALQHLRTESARLAQELTDLSERVDTLVAGGQTVSSVMSSWQGVFRAIQLAQAARAKHPEPETDATTADQRPAEQVLAALEQRSVPETLVRIPLQAADTGVSNQSADPPSL</sequence>
<feature type="compositionally biased region" description="Low complexity" evidence="18">
    <location>
        <begin position="14"/>
        <end position="25"/>
    </location>
</feature>
<keyword evidence="12" id="KW-0995">Kinetochore</keyword>
<dbReference type="AlphaFoldDB" id="A0AAF0EMP3"/>
<keyword evidence="15" id="KW-0131">Cell cycle</keyword>
<feature type="region of interest" description="Disordered" evidence="18">
    <location>
        <begin position="1"/>
        <end position="32"/>
    </location>
</feature>
<evidence type="ECO:0000256" key="17">
    <source>
        <dbReference type="ARBA" id="ARBA00030568"/>
    </source>
</evidence>
<evidence type="ECO:0000256" key="14">
    <source>
        <dbReference type="ARBA" id="ARBA00023242"/>
    </source>
</evidence>
<keyword evidence="20" id="KW-1185">Reference proteome</keyword>
<evidence type="ECO:0000313" key="19">
    <source>
        <dbReference type="EMBL" id="WFD28905.1"/>
    </source>
</evidence>
<evidence type="ECO:0000256" key="4">
    <source>
        <dbReference type="ARBA" id="ARBA00005501"/>
    </source>
</evidence>
<keyword evidence="16" id="KW-0137">Centromere</keyword>
<keyword evidence="6" id="KW-0158">Chromosome</keyword>
<keyword evidence="8" id="KW-0132">Cell division</keyword>
<evidence type="ECO:0000313" key="20">
    <source>
        <dbReference type="Proteomes" id="UP001213623"/>
    </source>
</evidence>
<keyword evidence="10" id="KW-0498">Mitosis</keyword>
<accession>A0AAF0EMP3</accession>
<gene>
    <name evidence="19" type="primary">DAD2</name>
    <name evidence="19" type="ORF">MNAN1_003921</name>
</gene>
<evidence type="ECO:0000256" key="11">
    <source>
        <dbReference type="ARBA" id="ARBA00022829"/>
    </source>
</evidence>
<evidence type="ECO:0000256" key="18">
    <source>
        <dbReference type="SAM" id="MobiDB-lite"/>
    </source>
</evidence>
<evidence type="ECO:0000256" key="1">
    <source>
        <dbReference type="ARBA" id="ARBA00004123"/>
    </source>
</evidence>